<gene>
    <name evidence="2" type="ORF">ASIM_LOCUS13573</name>
</gene>
<dbReference type="InterPro" id="IPR011009">
    <property type="entry name" value="Kinase-like_dom_sf"/>
</dbReference>
<evidence type="ECO:0000256" key="1">
    <source>
        <dbReference type="SAM" id="Phobius"/>
    </source>
</evidence>
<evidence type="ECO:0000313" key="2">
    <source>
        <dbReference type="EMBL" id="VDK50029.1"/>
    </source>
</evidence>
<keyword evidence="3" id="KW-1185">Reference proteome</keyword>
<dbReference type="GO" id="GO:0004715">
    <property type="term" value="F:non-membrane spanning protein tyrosine kinase activity"/>
    <property type="evidence" value="ECO:0007669"/>
    <property type="project" value="InterPro"/>
</dbReference>
<dbReference type="SUPFAM" id="SSF56112">
    <property type="entry name" value="Protein kinase-like (PK-like)"/>
    <property type="match status" value="1"/>
</dbReference>
<keyword evidence="1" id="KW-0472">Membrane</keyword>
<keyword evidence="1" id="KW-0812">Transmembrane</keyword>
<dbReference type="PANTHER" id="PTHR46448:SF1">
    <property type="entry name" value="PROTEIN KINASE DOMAIN-CONTAINING PROTEIN"/>
    <property type="match status" value="1"/>
</dbReference>
<sequence length="351" mass="40659">MVTRPDPVLFVSAFTAIVIVLIIYRMPDIMTRLYHFTPTVPWLQFDPEDAISAKHRLHLHNGQWRFRNAPDIYGDCERIWAKAPRNDDGRATDSITATSSREFLMAQKKIGKGWNKNVYEIQLDQGRFALKTLNLKGTAIRRCQQDTATTINRYFNSEDCLDMAIRRFVREIGVLIDLQADENVPKLFAYCIPQDAHQNADRLAMLIEGGHPIDMVMLIQIDWFKRLKLLNEIVAFLQRIRPYTLNDLRRQQFVLINNRPAYVDFDDVTFSGQSSDVNNQTARHLYNAFIKDLFWYGNPQEVTHLIDSLKSDYESRMLSIEMIESTANHLKTITNFNKTLSSSLSYTVSSP</sequence>
<accession>A0A158PPC7</accession>
<protein>
    <submittedName>
        <fullName evidence="4">DUF3445 domain-containing protein</fullName>
    </submittedName>
</protein>
<reference evidence="2 3" key="2">
    <citation type="submission" date="2018-11" db="EMBL/GenBank/DDBJ databases">
        <authorList>
            <consortium name="Pathogen Informatics"/>
        </authorList>
    </citation>
    <scope>NUCLEOTIDE SEQUENCE [LARGE SCALE GENOMIC DNA]</scope>
</reference>
<keyword evidence="1" id="KW-1133">Transmembrane helix</keyword>
<dbReference type="EMBL" id="UYRR01031433">
    <property type="protein sequence ID" value="VDK50029.1"/>
    <property type="molecule type" value="Genomic_DNA"/>
</dbReference>
<proteinExistence type="predicted"/>
<dbReference type="InterPro" id="IPR042983">
    <property type="entry name" value="PKDCC"/>
</dbReference>
<dbReference type="OrthoDB" id="4062651at2759"/>
<evidence type="ECO:0000313" key="4">
    <source>
        <dbReference type="WBParaSite" id="ASIM_0001414501-mRNA-1"/>
    </source>
</evidence>
<organism evidence="4">
    <name type="scientific">Anisakis simplex</name>
    <name type="common">Herring worm</name>
    <dbReference type="NCBI Taxonomy" id="6269"/>
    <lineage>
        <taxon>Eukaryota</taxon>
        <taxon>Metazoa</taxon>
        <taxon>Ecdysozoa</taxon>
        <taxon>Nematoda</taxon>
        <taxon>Chromadorea</taxon>
        <taxon>Rhabditida</taxon>
        <taxon>Spirurina</taxon>
        <taxon>Ascaridomorpha</taxon>
        <taxon>Ascaridoidea</taxon>
        <taxon>Anisakidae</taxon>
        <taxon>Anisakis</taxon>
        <taxon>Anisakis simplex complex</taxon>
    </lineage>
</organism>
<dbReference type="WBParaSite" id="ASIM_0001414501-mRNA-1">
    <property type="protein sequence ID" value="ASIM_0001414501-mRNA-1"/>
    <property type="gene ID" value="ASIM_0001414501"/>
</dbReference>
<dbReference type="PANTHER" id="PTHR46448">
    <property type="entry name" value="PROTEIN KINASE DOMAIN-CONTAINING PROTEIN"/>
    <property type="match status" value="1"/>
</dbReference>
<reference evidence="4" key="1">
    <citation type="submission" date="2016-04" db="UniProtKB">
        <authorList>
            <consortium name="WormBaseParasite"/>
        </authorList>
    </citation>
    <scope>IDENTIFICATION</scope>
</reference>
<name>A0A158PPC7_ANISI</name>
<dbReference type="AlphaFoldDB" id="A0A158PPC7"/>
<evidence type="ECO:0000313" key="3">
    <source>
        <dbReference type="Proteomes" id="UP000267096"/>
    </source>
</evidence>
<dbReference type="Proteomes" id="UP000267096">
    <property type="component" value="Unassembled WGS sequence"/>
</dbReference>
<feature type="transmembrane region" description="Helical" evidence="1">
    <location>
        <begin position="6"/>
        <end position="24"/>
    </location>
</feature>